<dbReference type="GO" id="GO:0005576">
    <property type="term" value="C:extracellular region"/>
    <property type="evidence" value="ECO:0007669"/>
    <property type="project" value="TreeGrafter"/>
</dbReference>
<evidence type="ECO:0000313" key="11">
    <source>
        <dbReference type="Proteomes" id="UP000558113"/>
    </source>
</evidence>
<dbReference type="PANTHER" id="PTHR31297:SF17">
    <property type="entry name" value="ENDOGLUCANASE"/>
    <property type="match status" value="1"/>
</dbReference>
<dbReference type="AlphaFoldDB" id="A0A7X4YN46"/>
<keyword evidence="1 8" id="KW-0732">Signal</keyword>
<sequence>MITLTALLLVFFGAAGCTDGTPNQEKAAANKAENVTQSPSKDEKTAPSQGAAAVPTPDPAPSQAEVPLTTPDPKLPKRDPQAAPLDVFKQSKQLGRGVNLGNALEAPVEGQWGVTLEESYFKTIKDAGFETVRVPIKWSGHADTNAPYAIEAAFFDRIDWVLDHALKQGLNVVLDMHNYDEFNANANEQETRFLALWRQISARYKELPNNVYYELANEPNGSLTWSKWNKMLKKGLETVRSEDQWHTVIIDSANWSNYASLVSLDIPDNEQNVIVSFHYYDPFLFTHQGADWVGPENGTAGVVWPGPPAQKVEPVDAAKQVQWVNDWFGAYNTQPTETNPAGPHAIVEAFDKAESWVKENNRPIWLGEFGAYSNADMASRARWTSFVREQAEKHGFGWSYWEFCAGFGVYDPAANAYRKELLDALIPPK</sequence>
<dbReference type="InterPro" id="IPR001547">
    <property type="entry name" value="Glyco_hydro_5"/>
</dbReference>
<evidence type="ECO:0000313" key="10">
    <source>
        <dbReference type="EMBL" id="NBC68444.1"/>
    </source>
</evidence>
<dbReference type="Proteomes" id="UP000558113">
    <property type="component" value="Unassembled WGS sequence"/>
</dbReference>
<dbReference type="OrthoDB" id="9800955at2"/>
<protein>
    <submittedName>
        <fullName evidence="10">Cellulase family glycosylhydrolase</fullName>
    </submittedName>
</protein>
<evidence type="ECO:0000256" key="6">
    <source>
        <dbReference type="RuleBase" id="RU361153"/>
    </source>
</evidence>
<feature type="domain" description="Glycoside hydrolase family 5" evidence="9">
    <location>
        <begin position="108"/>
        <end position="403"/>
    </location>
</feature>
<keyword evidence="4 6" id="KW-0326">Glycosidase</keyword>
<dbReference type="SUPFAM" id="SSF51445">
    <property type="entry name" value="(Trans)glycosidases"/>
    <property type="match status" value="1"/>
</dbReference>
<feature type="signal peptide" evidence="8">
    <location>
        <begin position="1"/>
        <end position="17"/>
    </location>
</feature>
<dbReference type="EMBL" id="JAAAMU010000002">
    <property type="protein sequence ID" value="NBC68444.1"/>
    <property type="molecule type" value="Genomic_DNA"/>
</dbReference>
<evidence type="ECO:0000256" key="1">
    <source>
        <dbReference type="ARBA" id="ARBA00022729"/>
    </source>
</evidence>
<evidence type="ECO:0000256" key="3">
    <source>
        <dbReference type="ARBA" id="ARBA00023001"/>
    </source>
</evidence>
<gene>
    <name evidence="10" type="ORF">GT003_05485</name>
</gene>
<feature type="chain" id="PRO_5038385187" evidence="8">
    <location>
        <begin position="18"/>
        <end position="429"/>
    </location>
</feature>
<keyword evidence="5" id="KW-0624">Polysaccharide degradation</keyword>
<dbReference type="InterPro" id="IPR050386">
    <property type="entry name" value="Glycosyl_hydrolase_5"/>
</dbReference>
<evidence type="ECO:0000256" key="8">
    <source>
        <dbReference type="SAM" id="SignalP"/>
    </source>
</evidence>
<keyword evidence="11" id="KW-1185">Reference proteome</keyword>
<evidence type="ECO:0000256" key="5">
    <source>
        <dbReference type="ARBA" id="ARBA00023326"/>
    </source>
</evidence>
<keyword evidence="5" id="KW-0119">Carbohydrate metabolism</keyword>
<evidence type="ECO:0000259" key="9">
    <source>
        <dbReference type="Pfam" id="PF00150"/>
    </source>
</evidence>
<dbReference type="GO" id="GO:0008422">
    <property type="term" value="F:beta-glucosidase activity"/>
    <property type="evidence" value="ECO:0007669"/>
    <property type="project" value="TreeGrafter"/>
</dbReference>
<accession>A0A7X4YN46</accession>
<dbReference type="Gene3D" id="3.20.20.80">
    <property type="entry name" value="Glycosidases"/>
    <property type="match status" value="1"/>
</dbReference>
<evidence type="ECO:0000256" key="2">
    <source>
        <dbReference type="ARBA" id="ARBA00022801"/>
    </source>
</evidence>
<comment type="similarity">
    <text evidence="6">Belongs to the glycosyl hydrolase 5 (cellulase A) family.</text>
</comment>
<dbReference type="InterPro" id="IPR017853">
    <property type="entry name" value="GH"/>
</dbReference>
<proteinExistence type="inferred from homology"/>
<feature type="compositionally biased region" description="Low complexity" evidence="7">
    <location>
        <begin position="25"/>
        <end position="34"/>
    </location>
</feature>
<dbReference type="GO" id="GO:0009986">
    <property type="term" value="C:cell surface"/>
    <property type="evidence" value="ECO:0007669"/>
    <property type="project" value="TreeGrafter"/>
</dbReference>
<comment type="caution">
    <text evidence="10">The sequence shown here is derived from an EMBL/GenBank/DDBJ whole genome shotgun (WGS) entry which is preliminary data.</text>
</comment>
<keyword evidence="2 6" id="KW-0378">Hydrolase</keyword>
<name>A0A7X4YN46_9BACL</name>
<dbReference type="InterPro" id="IPR018087">
    <property type="entry name" value="Glyco_hydro_5_CS"/>
</dbReference>
<dbReference type="PROSITE" id="PS00659">
    <property type="entry name" value="GLYCOSYL_HYDROL_F5"/>
    <property type="match status" value="1"/>
</dbReference>
<organism evidence="10 11">
    <name type="scientific">Paenibacillus sacheonensis</name>
    <dbReference type="NCBI Taxonomy" id="742054"/>
    <lineage>
        <taxon>Bacteria</taxon>
        <taxon>Bacillati</taxon>
        <taxon>Bacillota</taxon>
        <taxon>Bacilli</taxon>
        <taxon>Bacillales</taxon>
        <taxon>Paenibacillaceae</taxon>
        <taxon>Paenibacillus</taxon>
    </lineage>
</organism>
<dbReference type="Pfam" id="PF00150">
    <property type="entry name" value="Cellulase"/>
    <property type="match status" value="1"/>
</dbReference>
<evidence type="ECO:0000256" key="7">
    <source>
        <dbReference type="SAM" id="MobiDB-lite"/>
    </source>
</evidence>
<evidence type="ECO:0000256" key="4">
    <source>
        <dbReference type="ARBA" id="ARBA00023295"/>
    </source>
</evidence>
<keyword evidence="3" id="KW-0136">Cellulose degradation</keyword>
<reference evidence="10 11" key="1">
    <citation type="submission" date="2020-01" db="EMBL/GenBank/DDBJ databases">
        <title>Paenibacillus soybeanensis sp. nov. isolated from the nodules of soybean (Glycine max(L.) Merr).</title>
        <authorList>
            <person name="Wang H."/>
        </authorList>
    </citation>
    <scope>NUCLEOTIDE SEQUENCE [LARGE SCALE GENOMIC DNA]</scope>
    <source>
        <strain evidence="10 11">DSM 23054</strain>
    </source>
</reference>
<feature type="region of interest" description="Disordered" evidence="7">
    <location>
        <begin position="24"/>
        <end position="83"/>
    </location>
</feature>
<dbReference type="PANTHER" id="PTHR31297">
    <property type="entry name" value="GLUCAN ENDO-1,6-BETA-GLUCOSIDASE B"/>
    <property type="match status" value="1"/>
</dbReference>
<dbReference type="GO" id="GO:0030245">
    <property type="term" value="P:cellulose catabolic process"/>
    <property type="evidence" value="ECO:0007669"/>
    <property type="project" value="UniProtKB-KW"/>
</dbReference>